<evidence type="ECO:0000313" key="1">
    <source>
        <dbReference type="EMBL" id="KAL0390688.1"/>
    </source>
</evidence>
<reference evidence="1" key="2">
    <citation type="journal article" date="2024" name="Plant">
        <title>Genomic evolution and insights into agronomic trait innovations of Sesamum species.</title>
        <authorList>
            <person name="Miao H."/>
            <person name="Wang L."/>
            <person name="Qu L."/>
            <person name="Liu H."/>
            <person name="Sun Y."/>
            <person name="Le M."/>
            <person name="Wang Q."/>
            <person name="Wei S."/>
            <person name="Zheng Y."/>
            <person name="Lin W."/>
            <person name="Duan Y."/>
            <person name="Cao H."/>
            <person name="Xiong S."/>
            <person name="Wang X."/>
            <person name="Wei L."/>
            <person name="Li C."/>
            <person name="Ma Q."/>
            <person name="Ju M."/>
            <person name="Zhao R."/>
            <person name="Li G."/>
            <person name="Mu C."/>
            <person name="Tian Q."/>
            <person name="Mei H."/>
            <person name="Zhang T."/>
            <person name="Gao T."/>
            <person name="Zhang H."/>
        </authorList>
    </citation>
    <scope>NUCLEOTIDE SEQUENCE</scope>
    <source>
        <strain evidence="1">KEN8</strain>
    </source>
</reference>
<reference evidence="1" key="1">
    <citation type="submission" date="2020-06" db="EMBL/GenBank/DDBJ databases">
        <authorList>
            <person name="Li T."/>
            <person name="Hu X."/>
            <person name="Zhang T."/>
            <person name="Song X."/>
            <person name="Zhang H."/>
            <person name="Dai N."/>
            <person name="Sheng W."/>
            <person name="Hou X."/>
            <person name="Wei L."/>
        </authorList>
    </citation>
    <scope>NUCLEOTIDE SEQUENCE</scope>
    <source>
        <strain evidence="1">KEN8</strain>
        <tissue evidence="1">Leaf</tissue>
    </source>
</reference>
<protein>
    <submittedName>
        <fullName evidence="1">DnaJ protein</fullName>
    </submittedName>
</protein>
<dbReference type="EMBL" id="JACGWM010000002">
    <property type="protein sequence ID" value="KAL0390688.1"/>
    <property type="molecule type" value="Genomic_DNA"/>
</dbReference>
<gene>
    <name evidence="1" type="ORF">Scaly_0425900</name>
</gene>
<organism evidence="1">
    <name type="scientific">Sesamum calycinum</name>
    <dbReference type="NCBI Taxonomy" id="2727403"/>
    <lineage>
        <taxon>Eukaryota</taxon>
        <taxon>Viridiplantae</taxon>
        <taxon>Streptophyta</taxon>
        <taxon>Embryophyta</taxon>
        <taxon>Tracheophyta</taxon>
        <taxon>Spermatophyta</taxon>
        <taxon>Magnoliopsida</taxon>
        <taxon>eudicotyledons</taxon>
        <taxon>Gunneridae</taxon>
        <taxon>Pentapetalae</taxon>
        <taxon>asterids</taxon>
        <taxon>lamiids</taxon>
        <taxon>Lamiales</taxon>
        <taxon>Pedaliaceae</taxon>
        <taxon>Sesamum</taxon>
    </lineage>
</organism>
<name>A0AAW2SE35_9LAMI</name>
<comment type="caution">
    <text evidence="1">The sequence shown here is derived from an EMBL/GenBank/DDBJ whole genome shotgun (WGS) entry which is preliminary data.</text>
</comment>
<proteinExistence type="predicted"/>
<sequence length="84" mass="9576">MPLHADEEAHQLSYLQKHLGNTLSLLAYSAEAEGDDSLFEVVIFVHANSADSYKAINDEGMPMYQRPFMKGKLYIHFNVDFQIL</sequence>
<dbReference type="Gene3D" id="2.60.260.20">
    <property type="entry name" value="Urease metallochaperone UreE, N-terminal domain"/>
    <property type="match status" value="1"/>
</dbReference>
<dbReference type="AlphaFoldDB" id="A0AAW2SE35"/>
<accession>A0AAW2SE35</accession>